<organism evidence="1 2">
    <name type="scientific">Cochliobolus sativus</name>
    <name type="common">Common root rot and spot blotch fungus</name>
    <name type="synonym">Bipolaris sorokiniana</name>
    <dbReference type="NCBI Taxonomy" id="45130"/>
    <lineage>
        <taxon>Eukaryota</taxon>
        <taxon>Fungi</taxon>
        <taxon>Dikarya</taxon>
        <taxon>Ascomycota</taxon>
        <taxon>Pezizomycotina</taxon>
        <taxon>Dothideomycetes</taxon>
        <taxon>Pleosporomycetidae</taxon>
        <taxon>Pleosporales</taxon>
        <taxon>Pleosporineae</taxon>
        <taxon>Pleosporaceae</taxon>
        <taxon>Bipolaris</taxon>
    </lineage>
</organism>
<dbReference type="AlphaFoldDB" id="A0A8H5ZD49"/>
<evidence type="ECO:0000313" key="1">
    <source>
        <dbReference type="EMBL" id="KAF5845855.1"/>
    </source>
</evidence>
<accession>A0A8H5ZD49</accession>
<comment type="caution">
    <text evidence="1">The sequence shown here is derived from an EMBL/GenBank/DDBJ whole genome shotgun (WGS) entry which is preliminary data.</text>
</comment>
<protein>
    <submittedName>
        <fullName evidence="1">Uncharacterized protein</fullName>
    </submittedName>
</protein>
<proteinExistence type="predicted"/>
<sequence>MQEPLQRSLDSSSRPAQRDVTLIAPSVKFQKRSTKAILSPSGPTIAHCIPKLKSSVSIIRVDYKKSLLYLPTMVPRRLPHHSPAVIFRTTYYNLDNYAPALSHDSCLKDNAAVLPISTHNPGFRKPVRLTYPPAICNGKDAYVLVLEDSASRIVNPSHDLTTPT</sequence>
<dbReference type="EMBL" id="WNKQ01000018">
    <property type="protein sequence ID" value="KAF5845855.1"/>
    <property type="molecule type" value="Genomic_DNA"/>
</dbReference>
<name>A0A8H5ZD49_COCSA</name>
<reference evidence="1" key="1">
    <citation type="submission" date="2019-11" db="EMBL/GenBank/DDBJ databases">
        <title>Bipolaris sorokiniana Genome sequencing.</title>
        <authorList>
            <person name="Wang H."/>
        </authorList>
    </citation>
    <scope>NUCLEOTIDE SEQUENCE</scope>
</reference>
<evidence type="ECO:0000313" key="2">
    <source>
        <dbReference type="Proteomes" id="UP000624244"/>
    </source>
</evidence>
<gene>
    <name evidence="1" type="ORF">GGP41_009548</name>
</gene>
<dbReference type="Proteomes" id="UP000624244">
    <property type="component" value="Unassembled WGS sequence"/>
</dbReference>